<evidence type="ECO:0000256" key="1">
    <source>
        <dbReference type="SAM" id="MobiDB-lite"/>
    </source>
</evidence>
<reference evidence="3 4" key="1">
    <citation type="submission" date="2019-02" db="EMBL/GenBank/DDBJ databases">
        <title>Deep-cultivation of Planctomycetes and their phenomic and genomic characterization uncovers novel biology.</title>
        <authorList>
            <person name="Wiegand S."/>
            <person name="Jogler M."/>
            <person name="Boedeker C."/>
            <person name="Pinto D."/>
            <person name="Vollmers J."/>
            <person name="Rivas-Marin E."/>
            <person name="Kohn T."/>
            <person name="Peeters S.H."/>
            <person name="Heuer A."/>
            <person name="Rast P."/>
            <person name="Oberbeckmann S."/>
            <person name="Bunk B."/>
            <person name="Jeske O."/>
            <person name="Meyerdierks A."/>
            <person name="Storesund J.E."/>
            <person name="Kallscheuer N."/>
            <person name="Luecker S."/>
            <person name="Lage O.M."/>
            <person name="Pohl T."/>
            <person name="Merkel B.J."/>
            <person name="Hornburger P."/>
            <person name="Mueller R.-W."/>
            <person name="Bruemmer F."/>
            <person name="Labrenz M."/>
            <person name="Spormann A.M."/>
            <person name="Op den Camp H."/>
            <person name="Overmann J."/>
            <person name="Amann R."/>
            <person name="Jetten M.S.M."/>
            <person name="Mascher T."/>
            <person name="Medema M.H."/>
            <person name="Devos D.P."/>
            <person name="Kaster A.-K."/>
            <person name="Ovreas L."/>
            <person name="Rohde M."/>
            <person name="Galperin M.Y."/>
            <person name="Jogler C."/>
        </authorList>
    </citation>
    <scope>NUCLEOTIDE SEQUENCE [LARGE SCALE GENOMIC DNA]</scope>
    <source>
        <strain evidence="3 4">Mal4</strain>
    </source>
</reference>
<keyword evidence="4" id="KW-1185">Reference proteome</keyword>
<evidence type="ECO:0000313" key="4">
    <source>
        <dbReference type="Proteomes" id="UP000320496"/>
    </source>
</evidence>
<keyword evidence="2" id="KW-1133">Transmembrane helix</keyword>
<dbReference type="EMBL" id="CP036275">
    <property type="protein sequence ID" value="QDU40634.1"/>
    <property type="molecule type" value="Genomic_DNA"/>
</dbReference>
<dbReference type="Proteomes" id="UP000320496">
    <property type="component" value="Chromosome"/>
</dbReference>
<evidence type="ECO:0000313" key="3">
    <source>
        <dbReference type="EMBL" id="QDU40634.1"/>
    </source>
</evidence>
<feature type="compositionally biased region" description="Low complexity" evidence="1">
    <location>
        <begin position="113"/>
        <end position="148"/>
    </location>
</feature>
<sequence>MSIRVECDVCFKQYRVPDDRAGRSFACKDCGNRVTVPGGDFDDGFEAPRATLPPPTARRPKKKSSSAGSDSGSGAGMTIVMSIVGLVAVIGAVIVGVRMMGAGGGAPAGGDGAPVAADPAAPEENVAAAQPVAAQPAVTQPAAAQPTNLSAPSNLAVAPSETPEPVIEWTVQPDPVVAIEWPERYTKKVKVDGDVSKMIFPSTPSQFAAHGIKAYDASQLEVVDLVTGQRVGRIQGQPAKFTKAYLSPDGKLVAFHVLDNDVRTRVQVWSTETGQLVNELRCDEAKFNLSIVDFGGPGQLISYSFGKPEGETKFVHRIRIIDIESGNLVRELSDPIKVDASHWALSPGRRYLATRDSKVLLIYDLQEGRLVASRDITPGGTWSIEHFAFSNIGDRLAVLMNELEGCMVMVLDVTNGETLDEFTFAARLENVIPGTTYEGPQLEWLPGDVGWLLGGTLVVDAGSGRQLWMLKTTKNDYNLDNPRRRVPVADGFITVKGREGRAQFERLRFDFNEAIATIAGVAADEEALLKPGMAVSIEVDAQQVRFGTPEQTAEGLKETLARKLEQDGFVVEDGQPIVLKVAYKEGSAGTFTQRQGLNPLRSEPTGKSVEGTMAAVALEWRAQKRKLWEDSFEYKPRILFIRGKELTDEVARDQMFKSLGAQLAGRPIAYYVGSNGRQQLPMTEEIPRY</sequence>
<evidence type="ECO:0000256" key="2">
    <source>
        <dbReference type="SAM" id="Phobius"/>
    </source>
</evidence>
<dbReference type="InterPro" id="IPR011044">
    <property type="entry name" value="Quino_amine_DH_bsu"/>
</dbReference>
<feature type="region of interest" description="Disordered" evidence="1">
    <location>
        <begin position="38"/>
        <end position="72"/>
    </location>
</feature>
<dbReference type="KEGG" id="mri:Mal4_49920"/>
<proteinExistence type="predicted"/>
<feature type="region of interest" description="Disordered" evidence="1">
    <location>
        <begin position="106"/>
        <end position="158"/>
    </location>
</feature>
<dbReference type="InterPro" id="IPR015943">
    <property type="entry name" value="WD40/YVTN_repeat-like_dom_sf"/>
</dbReference>
<dbReference type="RefSeq" id="WP_145371907.1">
    <property type="nucleotide sequence ID" value="NZ_CP036275.1"/>
</dbReference>
<dbReference type="SUPFAM" id="SSF50969">
    <property type="entry name" value="YVTN repeat-like/Quinoprotein amine dehydrogenase"/>
    <property type="match status" value="1"/>
</dbReference>
<dbReference type="AlphaFoldDB" id="A0A517ZDT4"/>
<keyword evidence="2" id="KW-0472">Membrane</keyword>
<gene>
    <name evidence="3" type="ORF">Mal4_49920</name>
</gene>
<feature type="transmembrane region" description="Helical" evidence="2">
    <location>
        <begin position="75"/>
        <end position="97"/>
    </location>
</feature>
<keyword evidence="2" id="KW-0812">Transmembrane</keyword>
<accession>A0A517ZDT4</accession>
<dbReference type="Gene3D" id="2.130.10.10">
    <property type="entry name" value="YVTN repeat-like/Quinoprotein amine dehydrogenase"/>
    <property type="match status" value="2"/>
</dbReference>
<organism evidence="3 4">
    <name type="scientific">Maioricimonas rarisocia</name>
    <dbReference type="NCBI Taxonomy" id="2528026"/>
    <lineage>
        <taxon>Bacteria</taxon>
        <taxon>Pseudomonadati</taxon>
        <taxon>Planctomycetota</taxon>
        <taxon>Planctomycetia</taxon>
        <taxon>Planctomycetales</taxon>
        <taxon>Planctomycetaceae</taxon>
        <taxon>Maioricimonas</taxon>
    </lineage>
</organism>
<dbReference type="OrthoDB" id="284830at2"/>
<protein>
    <submittedName>
        <fullName evidence="3">Uncharacterized protein</fullName>
    </submittedName>
</protein>
<name>A0A517ZDT4_9PLAN</name>